<dbReference type="PANTHER" id="PTHR30344">
    <property type="entry name" value="6-PHOSPHOGLUCONOLACTONASE-RELATED"/>
    <property type="match status" value="1"/>
</dbReference>
<dbReference type="SUPFAM" id="SSF51004">
    <property type="entry name" value="C-terminal (heme d1) domain of cytochrome cd1-nitrite reductase"/>
    <property type="match status" value="1"/>
</dbReference>
<evidence type="ECO:0000256" key="3">
    <source>
        <dbReference type="SAM" id="SignalP"/>
    </source>
</evidence>
<evidence type="ECO:0000256" key="2">
    <source>
        <dbReference type="SAM" id="MobiDB-lite"/>
    </source>
</evidence>
<keyword evidence="5" id="KW-1185">Reference proteome</keyword>
<dbReference type="Gene3D" id="2.130.10.10">
    <property type="entry name" value="YVTN repeat-like/Quinoprotein amine dehydrogenase"/>
    <property type="match status" value="1"/>
</dbReference>
<feature type="signal peptide" evidence="3">
    <location>
        <begin position="1"/>
        <end position="28"/>
    </location>
</feature>
<dbReference type="PANTHER" id="PTHR30344:SF1">
    <property type="entry name" value="6-PHOSPHOGLUCONOLACTONASE"/>
    <property type="match status" value="1"/>
</dbReference>
<evidence type="ECO:0000313" key="5">
    <source>
        <dbReference type="Proteomes" id="UP001215712"/>
    </source>
</evidence>
<sequence length="457" mass="48612">MRLNRRVSAFQIISTLLSLSTTTIHVSAHPHQAQAEAQSPAVHANPRSNANANSGSGSATGGHEATLWATHYNGNVYTLSLKGDNLTLTDTQKTCGDMPSWLTFDAESKTLYCSDENGTADPDTYGTLSAYSVGSEGKLKQVAEAETVGGGVKSVIYEAGQGQKYIAIAHYEGSAISTFKLPLTKPKNTHAKQALHFTMSHNGSTPQQDSPHPHSVFLDPTGSFLVSPDLGADLLRIYSIDPHSGHLHTCQPVNVTFGSGPRHGLFWTDGTNNETANAGGEYGRPTHERQMAAVGKTMLYLVNEIGGTMMTFDVSYARSGCLDLQLKDTVVPYPGDVMPSGATPAEIRMVGDRFYVSIRSDQGFAPNDSVVTLERDAKSGNVDVLGKSDAWGKVPRTMVINRAGDLVAIGNQASSTVAIVRRDRTTGDLGEQVAILKVGETGTVGTSEGLSSVIWAE</sequence>
<dbReference type="InterPro" id="IPR019405">
    <property type="entry name" value="Lactonase_7-beta_prop"/>
</dbReference>
<evidence type="ECO:0008006" key="6">
    <source>
        <dbReference type="Google" id="ProtNLM"/>
    </source>
</evidence>
<evidence type="ECO:0000256" key="1">
    <source>
        <dbReference type="ARBA" id="ARBA00005564"/>
    </source>
</evidence>
<reference evidence="4" key="2">
    <citation type="submission" date="2023-01" db="EMBL/GenBank/DDBJ databases">
        <authorList>
            <person name="Petersen C."/>
        </authorList>
    </citation>
    <scope>NUCLEOTIDE SEQUENCE</scope>
    <source>
        <strain evidence="4">IBT 17514</strain>
    </source>
</reference>
<reference evidence="4" key="1">
    <citation type="journal article" date="2023" name="IMA Fungus">
        <title>Comparative genomic study of the Penicillium genus elucidates a diverse pangenome and 15 lateral gene transfer events.</title>
        <authorList>
            <person name="Petersen C."/>
            <person name="Sorensen T."/>
            <person name="Nielsen M.R."/>
            <person name="Sondergaard T.E."/>
            <person name="Sorensen J.L."/>
            <person name="Fitzpatrick D.A."/>
            <person name="Frisvad J.C."/>
            <person name="Nielsen K.L."/>
        </authorList>
    </citation>
    <scope>NUCLEOTIDE SEQUENCE</scope>
    <source>
        <strain evidence="4">IBT 17514</strain>
    </source>
</reference>
<dbReference type="GO" id="GO:0017057">
    <property type="term" value="F:6-phosphogluconolactonase activity"/>
    <property type="evidence" value="ECO:0007669"/>
    <property type="project" value="TreeGrafter"/>
</dbReference>
<dbReference type="AlphaFoldDB" id="A0AAD6MQM2"/>
<accession>A0AAD6MQM2</accession>
<dbReference type="InterPro" id="IPR015943">
    <property type="entry name" value="WD40/YVTN_repeat-like_dom_sf"/>
</dbReference>
<protein>
    <recommendedName>
        <fullName evidence="6">6-phosphogluconolactonase</fullName>
    </recommendedName>
</protein>
<feature type="region of interest" description="Disordered" evidence="2">
    <location>
        <begin position="28"/>
        <end position="61"/>
    </location>
</feature>
<dbReference type="Pfam" id="PF10282">
    <property type="entry name" value="Lactonase"/>
    <property type="match status" value="1"/>
</dbReference>
<gene>
    <name evidence="4" type="ORF">N7493_011595</name>
</gene>
<evidence type="ECO:0000313" key="4">
    <source>
        <dbReference type="EMBL" id="KAJ5703670.1"/>
    </source>
</evidence>
<feature type="chain" id="PRO_5042031293" description="6-phosphogluconolactonase" evidence="3">
    <location>
        <begin position="29"/>
        <end position="457"/>
    </location>
</feature>
<keyword evidence="3" id="KW-0732">Signal</keyword>
<comment type="similarity">
    <text evidence="1">Belongs to the cycloisomerase 2 family.</text>
</comment>
<dbReference type="InterPro" id="IPR050282">
    <property type="entry name" value="Cycloisomerase_2"/>
</dbReference>
<feature type="compositionally biased region" description="Low complexity" evidence="2">
    <location>
        <begin position="44"/>
        <end position="57"/>
    </location>
</feature>
<proteinExistence type="inferred from homology"/>
<organism evidence="4 5">
    <name type="scientific">Penicillium malachiteum</name>
    <dbReference type="NCBI Taxonomy" id="1324776"/>
    <lineage>
        <taxon>Eukaryota</taxon>
        <taxon>Fungi</taxon>
        <taxon>Dikarya</taxon>
        <taxon>Ascomycota</taxon>
        <taxon>Pezizomycotina</taxon>
        <taxon>Eurotiomycetes</taxon>
        <taxon>Eurotiomycetidae</taxon>
        <taxon>Eurotiales</taxon>
        <taxon>Aspergillaceae</taxon>
        <taxon>Penicillium</taxon>
    </lineage>
</organism>
<comment type="caution">
    <text evidence="4">The sequence shown here is derived from an EMBL/GenBank/DDBJ whole genome shotgun (WGS) entry which is preliminary data.</text>
</comment>
<dbReference type="Proteomes" id="UP001215712">
    <property type="component" value="Unassembled WGS sequence"/>
</dbReference>
<dbReference type="InterPro" id="IPR011048">
    <property type="entry name" value="Haem_d1_sf"/>
</dbReference>
<name>A0AAD6MQM2_9EURO</name>
<dbReference type="EMBL" id="JAQJAN010000021">
    <property type="protein sequence ID" value="KAJ5703670.1"/>
    <property type="molecule type" value="Genomic_DNA"/>
</dbReference>